<sequence>MKKAIIFIIIAALVLTVTPALIFAGNNGPAEKATGGISIYEPWDGGHREVSFNAHEAVGNKDAKGKMVDDVYGPDGVLRRVFEYDVKYVRVDGDYAYFGAYCTNDSKGDLTGEWLYIKVQDGGTPGTNGDYIGWKWGSETQVASWVTDGGPTG</sequence>
<proteinExistence type="predicted"/>
<accession>X1SV71</accession>
<reference evidence="1" key="1">
    <citation type="journal article" date="2014" name="Front. Microbiol.">
        <title>High frequency of phylogenetically diverse reductive dehalogenase-homologous genes in deep subseafloor sedimentary metagenomes.</title>
        <authorList>
            <person name="Kawai M."/>
            <person name="Futagami T."/>
            <person name="Toyoda A."/>
            <person name="Takaki Y."/>
            <person name="Nishi S."/>
            <person name="Hori S."/>
            <person name="Arai W."/>
            <person name="Tsubouchi T."/>
            <person name="Morono Y."/>
            <person name="Uchiyama I."/>
            <person name="Ito T."/>
            <person name="Fujiyama A."/>
            <person name="Inagaki F."/>
            <person name="Takami H."/>
        </authorList>
    </citation>
    <scope>NUCLEOTIDE SEQUENCE</scope>
    <source>
        <strain evidence="1">Expedition CK06-06</strain>
    </source>
</reference>
<dbReference type="AlphaFoldDB" id="X1SV71"/>
<organism evidence="1">
    <name type="scientific">marine sediment metagenome</name>
    <dbReference type="NCBI Taxonomy" id="412755"/>
    <lineage>
        <taxon>unclassified sequences</taxon>
        <taxon>metagenomes</taxon>
        <taxon>ecological metagenomes</taxon>
    </lineage>
</organism>
<protein>
    <submittedName>
        <fullName evidence="1">Uncharacterized protein</fullName>
    </submittedName>
</protein>
<evidence type="ECO:0000313" key="1">
    <source>
        <dbReference type="EMBL" id="GAI96863.1"/>
    </source>
</evidence>
<gene>
    <name evidence="1" type="ORF">S12H4_27364</name>
</gene>
<comment type="caution">
    <text evidence="1">The sequence shown here is derived from an EMBL/GenBank/DDBJ whole genome shotgun (WGS) entry which is preliminary data.</text>
</comment>
<feature type="non-terminal residue" evidence="1">
    <location>
        <position position="153"/>
    </location>
</feature>
<dbReference type="EMBL" id="BARW01015616">
    <property type="protein sequence ID" value="GAI96863.1"/>
    <property type="molecule type" value="Genomic_DNA"/>
</dbReference>
<name>X1SV71_9ZZZZ</name>